<dbReference type="PANTHER" id="PTHR30579">
    <property type="entry name" value="TRANSCRIPTIONAL REGULATOR"/>
    <property type="match status" value="1"/>
</dbReference>
<dbReference type="OrthoDB" id="9789529at2"/>
<dbReference type="InterPro" id="IPR036390">
    <property type="entry name" value="WH_DNA-bd_sf"/>
</dbReference>
<dbReference type="Gene3D" id="1.10.10.10">
    <property type="entry name" value="Winged helix-like DNA-binding domain superfamily/Winged helix DNA-binding domain"/>
    <property type="match status" value="1"/>
</dbReference>
<dbReference type="FunFam" id="1.10.10.10:FF:000001">
    <property type="entry name" value="LysR family transcriptional regulator"/>
    <property type="match status" value="1"/>
</dbReference>
<dbReference type="Gene3D" id="3.40.190.10">
    <property type="entry name" value="Periplasmic binding protein-like II"/>
    <property type="match status" value="2"/>
</dbReference>
<dbReference type="InterPro" id="IPR050176">
    <property type="entry name" value="LTTR"/>
</dbReference>
<evidence type="ECO:0000313" key="6">
    <source>
        <dbReference type="EMBL" id="QEO09646.1"/>
    </source>
</evidence>
<protein>
    <submittedName>
        <fullName evidence="6">LysR family transcriptional regulator</fullName>
    </submittedName>
</protein>
<evidence type="ECO:0000256" key="2">
    <source>
        <dbReference type="ARBA" id="ARBA00023015"/>
    </source>
</evidence>
<evidence type="ECO:0000313" key="7">
    <source>
        <dbReference type="Proteomes" id="UP000322159"/>
    </source>
</evidence>
<dbReference type="GO" id="GO:0003700">
    <property type="term" value="F:DNA-binding transcription factor activity"/>
    <property type="evidence" value="ECO:0007669"/>
    <property type="project" value="InterPro"/>
</dbReference>
<evidence type="ECO:0000256" key="3">
    <source>
        <dbReference type="ARBA" id="ARBA00023125"/>
    </source>
</evidence>
<keyword evidence="2" id="KW-0805">Transcription regulation</keyword>
<dbReference type="SUPFAM" id="SSF53850">
    <property type="entry name" value="Periplasmic binding protein-like II"/>
    <property type="match status" value="1"/>
</dbReference>
<dbReference type="GO" id="GO:0003677">
    <property type="term" value="F:DNA binding"/>
    <property type="evidence" value="ECO:0007669"/>
    <property type="project" value="UniProtKB-KW"/>
</dbReference>
<keyword evidence="7" id="KW-1185">Reference proteome</keyword>
<dbReference type="EMBL" id="CP043504">
    <property type="protein sequence ID" value="QEO09646.1"/>
    <property type="molecule type" value="Genomic_DNA"/>
</dbReference>
<accession>A0A5C1Y774</accession>
<gene>
    <name evidence="6" type="ORF">FLP23_06280</name>
</gene>
<evidence type="ECO:0000259" key="5">
    <source>
        <dbReference type="PROSITE" id="PS50931"/>
    </source>
</evidence>
<dbReference type="InterPro" id="IPR000847">
    <property type="entry name" value="LysR_HTH_N"/>
</dbReference>
<dbReference type="Pfam" id="PF00126">
    <property type="entry name" value="HTH_1"/>
    <property type="match status" value="1"/>
</dbReference>
<dbReference type="InterPro" id="IPR036388">
    <property type="entry name" value="WH-like_DNA-bd_sf"/>
</dbReference>
<evidence type="ECO:0000256" key="1">
    <source>
        <dbReference type="ARBA" id="ARBA00009437"/>
    </source>
</evidence>
<organism evidence="6 7">
    <name type="scientific">Protaetiibacter larvae</name>
    <dbReference type="NCBI Taxonomy" id="2592654"/>
    <lineage>
        <taxon>Bacteria</taxon>
        <taxon>Bacillati</taxon>
        <taxon>Actinomycetota</taxon>
        <taxon>Actinomycetes</taxon>
        <taxon>Micrococcales</taxon>
        <taxon>Microbacteriaceae</taxon>
        <taxon>Protaetiibacter</taxon>
    </lineage>
</organism>
<name>A0A5C1Y774_9MICO</name>
<dbReference type="PANTHER" id="PTHR30579:SF7">
    <property type="entry name" value="HTH-TYPE TRANSCRIPTIONAL REGULATOR LRHA-RELATED"/>
    <property type="match status" value="1"/>
</dbReference>
<dbReference type="PROSITE" id="PS50931">
    <property type="entry name" value="HTH_LYSR"/>
    <property type="match status" value="1"/>
</dbReference>
<dbReference type="RefSeq" id="WP_149325066.1">
    <property type="nucleotide sequence ID" value="NZ_CP043504.1"/>
</dbReference>
<dbReference type="SUPFAM" id="SSF46785">
    <property type="entry name" value="Winged helix' DNA-binding domain"/>
    <property type="match status" value="1"/>
</dbReference>
<dbReference type="KEGG" id="lyk:FLP23_06280"/>
<dbReference type="InterPro" id="IPR005119">
    <property type="entry name" value="LysR_subst-bd"/>
</dbReference>
<evidence type="ECO:0000256" key="4">
    <source>
        <dbReference type="ARBA" id="ARBA00023163"/>
    </source>
</evidence>
<comment type="similarity">
    <text evidence="1">Belongs to the LysR transcriptional regulatory family.</text>
</comment>
<keyword evidence="3" id="KW-0238">DNA-binding</keyword>
<dbReference type="Pfam" id="PF03466">
    <property type="entry name" value="LysR_substrate"/>
    <property type="match status" value="1"/>
</dbReference>
<proteinExistence type="inferred from homology"/>
<dbReference type="AlphaFoldDB" id="A0A5C1Y774"/>
<sequence length="280" mass="30460">MFDPVLLRSFVAVADTLSFTRASTLLGISQPTVSQQVRKLEKAAGRVLIARDTRAVTLTDNGSAMLGFARNILAAHDEAASYFLGSAMRGRLRFGAADDLALTHLPQVLRDFRQLYPQINLELTVGQSGALSRRLAAGQFDLVYVKQELGRGEGRLVRRERLVWVAHRSLRLEPDAPVPLILYQAPSLSRDVALHALEDAGRTWRITCNTREVSGALAALRAGIGIAVLPRVLIPDDLVEVTGTFELPRLVEVDFVLLSNPQSTPGAVEALANTIHAAAR</sequence>
<reference evidence="6 7" key="1">
    <citation type="submission" date="2019-09" db="EMBL/GenBank/DDBJ databases">
        <title>Genome sequencing of strain KACC 19322.</title>
        <authorList>
            <person name="Heo J."/>
            <person name="Kim S.-J."/>
            <person name="Kim J.-S."/>
            <person name="Hong S.-B."/>
            <person name="Kwon S.-W."/>
        </authorList>
    </citation>
    <scope>NUCLEOTIDE SEQUENCE [LARGE SCALE GENOMIC DNA]</scope>
    <source>
        <strain evidence="6 7">KACC 19322</strain>
    </source>
</reference>
<dbReference type="Proteomes" id="UP000322159">
    <property type="component" value="Chromosome"/>
</dbReference>
<feature type="domain" description="HTH lysR-type" evidence="5">
    <location>
        <begin position="2"/>
        <end position="59"/>
    </location>
</feature>
<keyword evidence="4" id="KW-0804">Transcription</keyword>
<dbReference type="PRINTS" id="PR00039">
    <property type="entry name" value="HTHLYSR"/>
</dbReference>